<dbReference type="AlphaFoldDB" id="A0A5M9R7C2"/>
<dbReference type="Gene3D" id="1.25.40.10">
    <property type="entry name" value="Tetratricopeptide repeat domain"/>
    <property type="match status" value="1"/>
</dbReference>
<dbReference type="InterPro" id="IPR006597">
    <property type="entry name" value="Sel1-like"/>
</dbReference>
<feature type="signal peptide" evidence="1">
    <location>
        <begin position="1"/>
        <end position="18"/>
    </location>
</feature>
<dbReference type="EMBL" id="VXKB01000001">
    <property type="protein sequence ID" value="KAA8716461.1"/>
    <property type="molecule type" value="Genomic_DNA"/>
</dbReference>
<dbReference type="Proteomes" id="UP000322181">
    <property type="component" value="Unassembled WGS sequence"/>
</dbReference>
<evidence type="ECO:0000256" key="1">
    <source>
        <dbReference type="SAM" id="SignalP"/>
    </source>
</evidence>
<dbReference type="SUPFAM" id="SSF81901">
    <property type="entry name" value="HCP-like"/>
    <property type="match status" value="1"/>
</dbReference>
<reference evidence="2 3" key="1">
    <citation type="submission" date="2019-09" db="EMBL/GenBank/DDBJ databases">
        <title>Draft genome sequence of various Type strains from the CCUG.</title>
        <authorList>
            <person name="Pineiro-Iglesias B."/>
            <person name="Tunovic T."/>
            <person name="Unosson C."/>
            <person name="Inganas E."/>
            <person name="Ohlen M."/>
            <person name="Cardew S."/>
            <person name="Jensie-Markopoulos S."/>
            <person name="Salva-Serra F."/>
            <person name="Jaen-Luchoro D."/>
            <person name="Karlsson R."/>
            <person name="Svensson-Stadler L."/>
            <person name="Chun J."/>
            <person name="Moore E."/>
        </authorList>
    </citation>
    <scope>NUCLEOTIDE SEQUENCE [LARGE SCALE GENOMIC DNA]</scope>
    <source>
        <strain evidence="2 3">CCUG 53682T</strain>
    </source>
</reference>
<keyword evidence="1" id="KW-0732">Signal</keyword>
<dbReference type="SMART" id="SM00671">
    <property type="entry name" value="SEL1"/>
    <property type="match status" value="2"/>
</dbReference>
<evidence type="ECO:0000313" key="2">
    <source>
        <dbReference type="EMBL" id="KAA8716461.1"/>
    </source>
</evidence>
<dbReference type="Pfam" id="PF08238">
    <property type="entry name" value="Sel1"/>
    <property type="match status" value="2"/>
</dbReference>
<organism evidence="2 3">
    <name type="scientific">Morganella psychrotolerans</name>
    <dbReference type="NCBI Taxonomy" id="368603"/>
    <lineage>
        <taxon>Bacteria</taxon>
        <taxon>Pseudomonadati</taxon>
        <taxon>Pseudomonadota</taxon>
        <taxon>Gammaproteobacteria</taxon>
        <taxon>Enterobacterales</taxon>
        <taxon>Morganellaceae</taxon>
        <taxon>Morganella</taxon>
    </lineage>
</organism>
<evidence type="ECO:0000313" key="3">
    <source>
        <dbReference type="Proteomes" id="UP000322181"/>
    </source>
</evidence>
<gene>
    <name evidence="2" type="ORF">F4V73_00785</name>
</gene>
<name>A0A5M9R7C2_9GAMM</name>
<comment type="caution">
    <text evidence="2">The sequence shown here is derived from an EMBL/GenBank/DDBJ whole genome shotgun (WGS) entry which is preliminary data.</text>
</comment>
<proteinExistence type="predicted"/>
<sequence>MKKILLYALLSFNINSYAVSGYPFNYEMLLYSYNSIELKYDSDLPEHAPYPKTRAELISLIKKADNNDLISNYTLFSFFYNPCYLSKRPNDKTNVTEACGPANYYLHKTLSIDSEHVLALYHRGYILENGYGIERDKQKSLHYYDKAYHIGKNKILIACDKLFSKYLNGDDGVDQNIAKAKEYAVIAAKNGSDKYKKYIDNWDYIIFTINTQKEISLCIKQGDNISSCIKNGNNTIKNFKNNYNER</sequence>
<feature type="chain" id="PRO_5024403260" evidence="1">
    <location>
        <begin position="19"/>
        <end position="246"/>
    </location>
</feature>
<dbReference type="RefSeq" id="WP_150384558.1">
    <property type="nucleotide sequence ID" value="NZ_BAAAFS010000001.1"/>
</dbReference>
<accession>A0A5M9R7C2</accession>
<protein>
    <submittedName>
        <fullName evidence="2">Sel1 repeat family protein</fullName>
    </submittedName>
</protein>
<dbReference type="InterPro" id="IPR011990">
    <property type="entry name" value="TPR-like_helical_dom_sf"/>
</dbReference>